<organism evidence="1 2">
    <name type="scientific">Bifiguratus adelaidae</name>
    <dbReference type="NCBI Taxonomy" id="1938954"/>
    <lineage>
        <taxon>Eukaryota</taxon>
        <taxon>Fungi</taxon>
        <taxon>Fungi incertae sedis</taxon>
        <taxon>Mucoromycota</taxon>
        <taxon>Mucoromycotina</taxon>
        <taxon>Endogonomycetes</taxon>
        <taxon>Endogonales</taxon>
        <taxon>Endogonales incertae sedis</taxon>
        <taxon>Bifiguratus</taxon>
    </lineage>
</organism>
<protein>
    <submittedName>
        <fullName evidence="1">Uncharacterized protein</fullName>
    </submittedName>
</protein>
<feature type="non-terminal residue" evidence="1">
    <location>
        <position position="1"/>
    </location>
</feature>
<keyword evidence="2" id="KW-1185">Reference proteome</keyword>
<accession>A0A261XSZ6</accession>
<proteinExistence type="predicted"/>
<gene>
    <name evidence="1" type="ORF">BZG36_05709</name>
</gene>
<dbReference type="AlphaFoldDB" id="A0A261XSZ6"/>
<evidence type="ECO:0000313" key="2">
    <source>
        <dbReference type="Proteomes" id="UP000242875"/>
    </source>
</evidence>
<dbReference type="Proteomes" id="UP000242875">
    <property type="component" value="Unassembled WGS sequence"/>
</dbReference>
<reference evidence="1 2" key="1">
    <citation type="journal article" date="2017" name="Mycologia">
        <title>Bifiguratus adelaidae, gen. et sp. nov., a new member of Mucoromycotina in endophytic and soil-dwelling habitats.</title>
        <authorList>
            <person name="Torres-Cruz T.J."/>
            <person name="Billingsley Tobias T.L."/>
            <person name="Almatruk M."/>
            <person name="Hesse C."/>
            <person name="Kuske C.R."/>
            <person name="Desiro A."/>
            <person name="Benucci G.M."/>
            <person name="Bonito G."/>
            <person name="Stajich J.E."/>
            <person name="Dunlap C."/>
            <person name="Arnold A.E."/>
            <person name="Porras-Alfaro A."/>
        </authorList>
    </citation>
    <scope>NUCLEOTIDE SEQUENCE [LARGE SCALE GENOMIC DNA]</scope>
    <source>
        <strain evidence="1 2">AZ0501</strain>
    </source>
</reference>
<dbReference type="OrthoDB" id="549336at2759"/>
<sequence length="82" mass="9258">RSRNIAPWQVNKDAKIHRTKVAILNGNGAHDEVVVSFVYALRQINDFDVALYWDDPLCGIDGPEDAQVRSAQFGTFNINVRM</sequence>
<evidence type="ECO:0000313" key="1">
    <source>
        <dbReference type="EMBL" id="OZJ01433.1"/>
    </source>
</evidence>
<comment type="caution">
    <text evidence="1">The sequence shown here is derived from an EMBL/GenBank/DDBJ whole genome shotgun (WGS) entry which is preliminary data.</text>
</comment>
<name>A0A261XSZ6_9FUNG</name>
<dbReference type="EMBL" id="MVBO01000373">
    <property type="protein sequence ID" value="OZJ01433.1"/>
    <property type="molecule type" value="Genomic_DNA"/>
</dbReference>